<dbReference type="HOGENOM" id="CLU_076594_0_2_9"/>
<organism evidence="5 6">
    <name type="scientific">Bacillus selenitireducens (strain ATCC 700615 / DSM 15326 / MLS10)</name>
    <dbReference type="NCBI Taxonomy" id="439292"/>
    <lineage>
        <taxon>Bacteria</taxon>
        <taxon>Bacillati</taxon>
        <taxon>Bacillota</taxon>
        <taxon>Bacilli</taxon>
        <taxon>Bacillales</taxon>
        <taxon>Bacillaceae</taxon>
        <taxon>Salisediminibacterium</taxon>
    </lineage>
</organism>
<evidence type="ECO:0000256" key="2">
    <source>
        <dbReference type="PIRSR" id="PIRSR017388-1"/>
    </source>
</evidence>
<dbReference type="eggNOG" id="COG1647">
    <property type="taxonomic scope" value="Bacteria"/>
</dbReference>
<protein>
    <submittedName>
        <fullName evidence="5">Alpha/beta hydrolase fold protein</fullName>
    </submittedName>
</protein>
<evidence type="ECO:0000256" key="3">
    <source>
        <dbReference type="PIRSR" id="PIRSR017388-2"/>
    </source>
</evidence>
<sequence length="242" mass="27660">MIGCLIIHGFAGTKEEIAEVETHLRSKNWLVYTPELPGHTGKKEDLASVTYMHWLAMAKVALEELFDRCEKVYVVGFSMGGVIAAYLAGRYPVDKLVLISPAAYYLNPKQMFEDVKGWFMEGVRGELDEDEYFQMYRNKIRNVPVKATLEFAKLVQKIRPMMEAVDAPTLIVQGQKDGLVPPKSAEYIFETISSEDKELYHFPNAKHYIWYSDAKVEMLERIDQFLETKTGDGQSETTRSVI</sequence>
<dbReference type="RefSeq" id="WP_013172066.1">
    <property type="nucleotide sequence ID" value="NC_014219.1"/>
</dbReference>
<dbReference type="Gene3D" id="3.40.50.1820">
    <property type="entry name" value="alpha/beta hydrolase"/>
    <property type="match status" value="1"/>
</dbReference>
<dbReference type="PIRSF" id="PIRSF017388">
    <property type="entry name" value="Esterase_lipase"/>
    <property type="match status" value="1"/>
</dbReference>
<dbReference type="PANTHER" id="PTHR43798">
    <property type="entry name" value="MONOACYLGLYCEROL LIPASE"/>
    <property type="match status" value="1"/>
</dbReference>
<dbReference type="InterPro" id="IPR029058">
    <property type="entry name" value="AB_hydrolase_fold"/>
</dbReference>
<feature type="domain" description="Serine aminopeptidase S33" evidence="4">
    <location>
        <begin position="4"/>
        <end position="210"/>
    </location>
</feature>
<evidence type="ECO:0000256" key="1">
    <source>
        <dbReference type="ARBA" id="ARBA00022801"/>
    </source>
</evidence>
<dbReference type="InterPro" id="IPR012354">
    <property type="entry name" value="Esterase_lipase"/>
</dbReference>
<dbReference type="PANTHER" id="PTHR43798:SF31">
    <property type="entry name" value="AB HYDROLASE SUPERFAMILY PROTEIN YCLE"/>
    <property type="match status" value="1"/>
</dbReference>
<feature type="binding site" evidence="3">
    <location>
        <position position="79"/>
    </location>
    <ligand>
        <name>substrate</name>
    </ligand>
</feature>
<keyword evidence="1 5" id="KW-0378">Hydrolase</keyword>
<keyword evidence="6" id="KW-1185">Reference proteome</keyword>
<feature type="binding site" evidence="3">
    <location>
        <position position="10"/>
    </location>
    <ligand>
        <name>substrate</name>
    </ligand>
</feature>
<dbReference type="STRING" id="439292.Bsel_1125"/>
<accession>D6Y138</accession>
<dbReference type="ESTHER" id="bacie-d6y138">
    <property type="family name" value="CarbLipBact_2"/>
</dbReference>
<name>D6Y138_BACIE</name>
<dbReference type="KEGG" id="bse:Bsel_1125"/>
<dbReference type="GO" id="GO:0016020">
    <property type="term" value="C:membrane"/>
    <property type="evidence" value="ECO:0007669"/>
    <property type="project" value="TreeGrafter"/>
</dbReference>
<dbReference type="InterPro" id="IPR050266">
    <property type="entry name" value="AB_hydrolase_sf"/>
</dbReference>
<feature type="active site" description="Charge relay system" evidence="2">
    <location>
        <position position="207"/>
    </location>
</feature>
<proteinExistence type="predicted"/>
<gene>
    <name evidence="5" type="ordered locus">Bsel_1125</name>
</gene>
<evidence type="ECO:0000259" key="4">
    <source>
        <dbReference type="Pfam" id="PF12146"/>
    </source>
</evidence>
<dbReference type="GO" id="GO:0052689">
    <property type="term" value="F:carboxylic ester hydrolase activity"/>
    <property type="evidence" value="ECO:0007669"/>
    <property type="project" value="InterPro"/>
</dbReference>
<feature type="active site" description="Charge relay system" evidence="2">
    <location>
        <position position="177"/>
    </location>
</feature>
<feature type="active site" description="Nucleophile" evidence="2">
    <location>
        <position position="78"/>
    </location>
</feature>
<dbReference type="OrthoDB" id="9786110at2"/>
<dbReference type="EMBL" id="CP001791">
    <property type="protein sequence ID" value="ADH98642.1"/>
    <property type="molecule type" value="Genomic_DNA"/>
</dbReference>
<reference evidence="5" key="1">
    <citation type="submission" date="2009-10" db="EMBL/GenBank/DDBJ databases">
        <title>Complete sequence of Bacillus selenitireducens MLS10.</title>
        <authorList>
            <consortium name="US DOE Joint Genome Institute"/>
            <person name="Lucas S."/>
            <person name="Copeland A."/>
            <person name="Lapidus A."/>
            <person name="Glavina del Rio T."/>
            <person name="Dalin E."/>
            <person name="Tice H."/>
            <person name="Bruce D."/>
            <person name="Goodwin L."/>
            <person name="Pitluck S."/>
            <person name="Sims D."/>
            <person name="Brettin T."/>
            <person name="Detter J.C."/>
            <person name="Han C."/>
            <person name="Larimer F."/>
            <person name="Land M."/>
            <person name="Hauser L."/>
            <person name="Kyrpides N."/>
            <person name="Ovchinnikova G."/>
            <person name="Stolz J."/>
        </authorList>
    </citation>
    <scope>NUCLEOTIDE SEQUENCE [LARGE SCALE GENOMIC DNA]</scope>
    <source>
        <strain evidence="5">MLS10</strain>
    </source>
</reference>
<evidence type="ECO:0000313" key="5">
    <source>
        <dbReference type="EMBL" id="ADH98642.1"/>
    </source>
</evidence>
<evidence type="ECO:0000313" key="6">
    <source>
        <dbReference type="Proteomes" id="UP000000271"/>
    </source>
</evidence>
<dbReference type="SUPFAM" id="SSF53474">
    <property type="entry name" value="alpha/beta-Hydrolases"/>
    <property type="match status" value="1"/>
</dbReference>
<dbReference type="Proteomes" id="UP000000271">
    <property type="component" value="Chromosome"/>
</dbReference>
<dbReference type="AlphaFoldDB" id="D6Y138"/>
<dbReference type="Pfam" id="PF12146">
    <property type="entry name" value="Hydrolase_4"/>
    <property type="match status" value="1"/>
</dbReference>
<dbReference type="InterPro" id="IPR022742">
    <property type="entry name" value="Hydrolase_4"/>
</dbReference>